<dbReference type="InterPro" id="IPR001584">
    <property type="entry name" value="Integrase_cat-core"/>
</dbReference>
<feature type="domain" description="Integrase catalytic" evidence="1">
    <location>
        <begin position="2"/>
        <end position="23"/>
    </location>
</feature>
<dbReference type="EMBL" id="PDFK01000009">
    <property type="protein sequence ID" value="PKU50177.1"/>
    <property type="molecule type" value="Genomic_DNA"/>
</dbReference>
<accession>A0A2I0UVU1</accession>
<gene>
    <name evidence="2" type="ORF">CRI88_19915</name>
</gene>
<reference evidence="2 3" key="1">
    <citation type="submission" date="2017-10" db="EMBL/GenBank/DDBJ databases">
        <title>Draft genome of Lysinibacillus fusiformis strain Juneja, a laboratory-derived pathogen of Drosophila melanogaster.</title>
        <authorList>
            <person name="Smith B.R."/>
            <person name="Unckless R.L."/>
        </authorList>
    </citation>
    <scope>NUCLEOTIDE SEQUENCE [LARGE SCALE GENOMIC DNA]</scope>
    <source>
        <strain evidence="2 3">Juneja</strain>
    </source>
</reference>
<comment type="caution">
    <text evidence="2">The sequence shown here is derived from an EMBL/GenBank/DDBJ whole genome shotgun (WGS) entry which is preliminary data.</text>
</comment>
<dbReference type="AlphaFoldDB" id="A0A2I0UVU1"/>
<organism evidence="2 3">
    <name type="scientific">Lysinibacillus fusiformis</name>
    <dbReference type="NCBI Taxonomy" id="28031"/>
    <lineage>
        <taxon>Bacteria</taxon>
        <taxon>Bacillati</taxon>
        <taxon>Bacillota</taxon>
        <taxon>Bacilli</taxon>
        <taxon>Bacillales</taxon>
        <taxon>Bacillaceae</taxon>
        <taxon>Lysinibacillus</taxon>
    </lineage>
</organism>
<name>A0A2I0UVU1_9BACI</name>
<dbReference type="Pfam" id="PF13333">
    <property type="entry name" value="rve_2"/>
    <property type="match status" value="1"/>
</dbReference>
<sequence length="25" mass="3184">MSYEALKKKIEEYIDYYNNDRIKQK</sequence>
<evidence type="ECO:0000313" key="3">
    <source>
        <dbReference type="Proteomes" id="UP000234956"/>
    </source>
</evidence>
<dbReference type="Proteomes" id="UP000234956">
    <property type="component" value="Unassembled WGS sequence"/>
</dbReference>
<protein>
    <recommendedName>
        <fullName evidence="1">Integrase catalytic domain-containing protein</fullName>
    </recommendedName>
</protein>
<evidence type="ECO:0000313" key="2">
    <source>
        <dbReference type="EMBL" id="PKU50177.1"/>
    </source>
</evidence>
<proteinExistence type="predicted"/>
<dbReference type="GO" id="GO:0015074">
    <property type="term" value="P:DNA integration"/>
    <property type="evidence" value="ECO:0007669"/>
    <property type="project" value="InterPro"/>
</dbReference>
<evidence type="ECO:0000259" key="1">
    <source>
        <dbReference type="Pfam" id="PF13333"/>
    </source>
</evidence>